<dbReference type="InterPro" id="IPR011650">
    <property type="entry name" value="Peptidase_M20_dimer"/>
</dbReference>
<dbReference type="Pfam" id="PF07687">
    <property type="entry name" value="M20_dimer"/>
    <property type="match status" value="1"/>
</dbReference>
<dbReference type="eggNOG" id="COG1473">
    <property type="taxonomic scope" value="Bacteria"/>
</dbReference>
<dbReference type="PANTHER" id="PTHR30575:SF0">
    <property type="entry name" value="XAA-ARG DIPEPTIDASE"/>
    <property type="match status" value="1"/>
</dbReference>
<dbReference type="RefSeq" id="WP_015884627.1">
    <property type="nucleotide sequence ID" value="NC_012669.1"/>
</dbReference>
<dbReference type="SUPFAM" id="SSF53187">
    <property type="entry name" value="Zn-dependent exopeptidases"/>
    <property type="match status" value="1"/>
</dbReference>
<dbReference type="GO" id="GO:0046657">
    <property type="term" value="P:folic acid catabolic process"/>
    <property type="evidence" value="ECO:0007669"/>
    <property type="project" value="TreeGrafter"/>
</dbReference>
<sequence>MTTALDHDAVAPPEREAHPLAARVDEVLTGLLPDLRQLADELHDDPETAYEEHRSAARVAALLERHGVAAQVGAFGLPTALHANAGDGGPRVAILAEYDALPDIGHACGHNLIAATAVGAFLAVRELLEHAGGTVELIGSPAEEGGGGKQRIIDAGGFEGVAAAVMVHPGNRDRAYGSGLGMRHVEVTYRGVEAHASAAPERGYNALDAVVTAYQSVAQVRQHILPTDRVHGIITDGGQAPNIVPGRAAAHFFVRSATIDGLEALSERVDAALRGAAISTGTEAEIVWDRLPAYLPVNVNQALADRFAANLRGRREFPPPSPAATGGGSTDLGNVSHVVPAIHPNIATAPEGIGAHTAAFAATTLQPLATQGVLDAAFGLATTVLDVLGDAELRAAIAADFEASREGDA</sequence>
<name>C5C632_BEUC1</name>
<dbReference type="SUPFAM" id="SSF55031">
    <property type="entry name" value="Bacterial exopeptidase dimerisation domain"/>
    <property type="match status" value="1"/>
</dbReference>
<accession>C5C632</accession>
<evidence type="ECO:0000256" key="1">
    <source>
        <dbReference type="PIRNR" id="PIRNR037226"/>
    </source>
</evidence>
<dbReference type="Pfam" id="PF01546">
    <property type="entry name" value="Peptidase_M20"/>
    <property type="match status" value="1"/>
</dbReference>
<reference evidence="3 4" key="1">
    <citation type="journal article" date="2009" name="Stand. Genomic Sci.">
        <title>Complete genome sequence of Beutenbergia cavernae type strain (HKI 0122).</title>
        <authorList>
            <person name="Land M."/>
            <person name="Pukall R."/>
            <person name="Abt B."/>
            <person name="Goker M."/>
            <person name="Rohde M."/>
            <person name="Glavina Del Rio T."/>
            <person name="Tice H."/>
            <person name="Copeland A."/>
            <person name="Cheng J.F."/>
            <person name="Lucas S."/>
            <person name="Chen F."/>
            <person name="Nolan M."/>
            <person name="Bruce D."/>
            <person name="Goodwin L."/>
            <person name="Pitluck S."/>
            <person name="Ivanova N."/>
            <person name="Mavromatis K."/>
            <person name="Ovchinnikova G."/>
            <person name="Pati A."/>
            <person name="Chen A."/>
            <person name="Palaniappan K."/>
            <person name="Hauser L."/>
            <person name="Chang Y.J."/>
            <person name="Jefferies C.C."/>
            <person name="Saunders E."/>
            <person name="Brettin T."/>
            <person name="Detter J.C."/>
            <person name="Han C."/>
            <person name="Chain P."/>
            <person name="Bristow J."/>
            <person name="Eisen J.A."/>
            <person name="Markowitz V."/>
            <person name="Hugenholtz P."/>
            <person name="Kyrpides N.C."/>
            <person name="Klenk H.P."/>
            <person name="Lapidus A."/>
        </authorList>
    </citation>
    <scope>NUCLEOTIDE SEQUENCE [LARGE SCALE GENOMIC DNA]</scope>
    <source>
        <strain evidence="4">ATCC BAA-8 / DSM 12333 / NBRC 16432</strain>
    </source>
</reference>
<proteinExistence type="inferred from homology"/>
<gene>
    <name evidence="3" type="ordered locus">Bcav_4151</name>
</gene>
<dbReference type="EMBL" id="CP001618">
    <property type="protein sequence ID" value="ACQ82390.1"/>
    <property type="molecule type" value="Genomic_DNA"/>
</dbReference>
<protein>
    <recommendedName>
        <fullName evidence="1">Peptidase M20 domain-containing protein 2</fullName>
    </recommendedName>
</protein>
<dbReference type="InterPro" id="IPR002933">
    <property type="entry name" value="Peptidase_M20"/>
</dbReference>
<dbReference type="GO" id="GO:0071713">
    <property type="term" value="F:para-aminobenzoyl-glutamate hydrolase activity"/>
    <property type="evidence" value="ECO:0007669"/>
    <property type="project" value="TreeGrafter"/>
</dbReference>
<dbReference type="Gene3D" id="3.40.630.10">
    <property type="entry name" value="Zn peptidases"/>
    <property type="match status" value="1"/>
</dbReference>
<dbReference type="InterPro" id="IPR017144">
    <property type="entry name" value="Xaa-Arg_dipeptidase"/>
</dbReference>
<organism evidence="3 4">
    <name type="scientific">Beutenbergia cavernae (strain ATCC BAA-8 / DSM 12333 / CCUG 43141 / JCM 11478 / NBRC 16432 / NCIMB 13614 / HKI 0122)</name>
    <dbReference type="NCBI Taxonomy" id="471853"/>
    <lineage>
        <taxon>Bacteria</taxon>
        <taxon>Bacillati</taxon>
        <taxon>Actinomycetota</taxon>
        <taxon>Actinomycetes</taxon>
        <taxon>Micrococcales</taxon>
        <taxon>Beutenbergiaceae</taxon>
        <taxon>Beutenbergia</taxon>
    </lineage>
</organism>
<dbReference type="InterPro" id="IPR052030">
    <property type="entry name" value="Peptidase_M20/M20A_hydrolases"/>
</dbReference>
<keyword evidence="4" id="KW-1185">Reference proteome</keyword>
<dbReference type="PIRSF" id="PIRSF037226">
    <property type="entry name" value="Amidohydrolase_ACY1L2_prd"/>
    <property type="match status" value="1"/>
</dbReference>
<comment type="similarity">
    <text evidence="1">Belongs to the peptidase M20A family.</text>
</comment>
<feature type="domain" description="Peptidase M20 dimerisation" evidence="2">
    <location>
        <begin position="181"/>
        <end position="275"/>
    </location>
</feature>
<dbReference type="AlphaFoldDB" id="C5C632"/>
<dbReference type="InterPro" id="IPR036264">
    <property type="entry name" value="Bact_exopeptidase_dim_dom"/>
</dbReference>
<dbReference type="HOGENOM" id="CLU_031812_1_0_11"/>
<dbReference type="PANTHER" id="PTHR30575">
    <property type="entry name" value="PEPTIDASE M20"/>
    <property type="match status" value="1"/>
</dbReference>
<dbReference type="GO" id="GO:0005737">
    <property type="term" value="C:cytoplasm"/>
    <property type="evidence" value="ECO:0007669"/>
    <property type="project" value="TreeGrafter"/>
</dbReference>
<dbReference type="Gene3D" id="3.30.70.360">
    <property type="match status" value="1"/>
</dbReference>
<dbReference type="KEGG" id="bcv:Bcav_4151"/>
<dbReference type="NCBIfam" id="TIGR01891">
    <property type="entry name" value="amidohydrolases"/>
    <property type="match status" value="1"/>
</dbReference>
<dbReference type="FunFam" id="3.30.70.360:FF:000004">
    <property type="entry name" value="Peptidase M20 domain-containing protein 2"/>
    <property type="match status" value="1"/>
</dbReference>
<dbReference type="Proteomes" id="UP000007962">
    <property type="component" value="Chromosome"/>
</dbReference>
<evidence type="ECO:0000313" key="4">
    <source>
        <dbReference type="Proteomes" id="UP000007962"/>
    </source>
</evidence>
<dbReference type="GO" id="GO:0016805">
    <property type="term" value="F:dipeptidase activity"/>
    <property type="evidence" value="ECO:0007669"/>
    <property type="project" value="InterPro"/>
</dbReference>
<dbReference type="STRING" id="471853.Bcav_4151"/>
<keyword evidence="3" id="KW-0378">Hydrolase</keyword>
<evidence type="ECO:0000313" key="3">
    <source>
        <dbReference type="EMBL" id="ACQ82390.1"/>
    </source>
</evidence>
<dbReference type="InterPro" id="IPR017439">
    <property type="entry name" value="Amidohydrolase"/>
</dbReference>
<evidence type="ECO:0000259" key="2">
    <source>
        <dbReference type="Pfam" id="PF07687"/>
    </source>
</evidence>